<accession>A0ABU0NHE9</accession>
<protein>
    <submittedName>
        <fullName evidence="2">Uncharacterized protein</fullName>
    </submittedName>
</protein>
<organism evidence="2 3">
    <name type="scientific">Streptomyces rishiriensis</name>
    <dbReference type="NCBI Taxonomy" id="68264"/>
    <lineage>
        <taxon>Bacteria</taxon>
        <taxon>Bacillati</taxon>
        <taxon>Actinomycetota</taxon>
        <taxon>Actinomycetes</taxon>
        <taxon>Kitasatosporales</taxon>
        <taxon>Streptomycetaceae</taxon>
        <taxon>Streptomyces</taxon>
    </lineage>
</organism>
<evidence type="ECO:0000313" key="3">
    <source>
        <dbReference type="Proteomes" id="UP001230654"/>
    </source>
</evidence>
<name>A0ABU0NHE9_STRRH</name>
<proteinExistence type="predicted"/>
<dbReference type="EMBL" id="JAUSWV010000002">
    <property type="protein sequence ID" value="MDQ0578525.1"/>
    <property type="molecule type" value="Genomic_DNA"/>
</dbReference>
<keyword evidence="3" id="KW-1185">Reference proteome</keyword>
<evidence type="ECO:0000313" key="2">
    <source>
        <dbReference type="EMBL" id="MDQ0578525.1"/>
    </source>
</evidence>
<gene>
    <name evidence="2" type="ORF">QF030_000703</name>
</gene>
<dbReference type="Proteomes" id="UP001230654">
    <property type="component" value="Unassembled WGS sequence"/>
</dbReference>
<feature type="region of interest" description="Disordered" evidence="1">
    <location>
        <begin position="1"/>
        <end position="42"/>
    </location>
</feature>
<comment type="caution">
    <text evidence="2">The sequence shown here is derived from an EMBL/GenBank/DDBJ whole genome shotgun (WGS) entry which is preliminary data.</text>
</comment>
<feature type="region of interest" description="Disordered" evidence="1">
    <location>
        <begin position="207"/>
        <end position="227"/>
    </location>
</feature>
<evidence type="ECO:0000256" key="1">
    <source>
        <dbReference type="SAM" id="MobiDB-lite"/>
    </source>
</evidence>
<sequence>MPPNRGADTADPAGQGPNARRTRQADGLLRGPGLPIRAGHLADEGRRRTALLRRHAGAAAPGIRFGAARAATGSPTRSADRRNQRLPPCPPLAWADPAGRTVKTRRAEGRAVPQRRALKGGARPQTQCPACLRARLRSRGTGLLSVGTPDRWCRLPTPPPAWRVAGRSSFSPCVATFRGIDIRGIPVAPQHRPLHRLDARLGIQHSDTRRKTPLASHAVSSARQERTTDNAPKWRAFACSSSVQRHGDRCWQLT</sequence>
<feature type="region of interest" description="Disordered" evidence="1">
    <location>
        <begin position="68"/>
        <end position="123"/>
    </location>
</feature>
<reference evidence="2 3" key="1">
    <citation type="submission" date="2023-07" db="EMBL/GenBank/DDBJ databases">
        <title>Comparative genomics of wheat-associated soil bacteria to identify genetic determinants of phenazine resistance.</title>
        <authorList>
            <person name="Mouncey N."/>
        </authorList>
    </citation>
    <scope>NUCLEOTIDE SEQUENCE [LARGE SCALE GENOMIC DNA]</scope>
    <source>
        <strain evidence="2 3">B2I6</strain>
    </source>
</reference>